<dbReference type="STRING" id="1271860.SAMN05216174_104299"/>
<dbReference type="InterPro" id="IPR013154">
    <property type="entry name" value="ADH-like_N"/>
</dbReference>
<dbReference type="Pfam" id="PF00550">
    <property type="entry name" value="PP-binding"/>
    <property type="match status" value="1"/>
</dbReference>
<organism evidence="9 10">
    <name type="scientific">Actinokineospora iranica</name>
    <dbReference type="NCBI Taxonomy" id="1271860"/>
    <lineage>
        <taxon>Bacteria</taxon>
        <taxon>Bacillati</taxon>
        <taxon>Actinomycetota</taxon>
        <taxon>Actinomycetes</taxon>
        <taxon>Pseudonocardiales</taxon>
        <taxon>Pseudonocardiaceae</taxon>
        <taxon>Actinokineospora</taxon>
    </lineage>
</organism>
<evidence type="ECO:0000259" key="7">
    <source>
        <dbReference type="PROSITE" id="PS52004"/>
    </source>
</evidence>
<dbReference type="InterPro" id="IPR011032">
    <property type="entry name" value="GroES-like_sf"/>
</dbReference>
<dbReference type="InterPro" id="IPR016035">
    <property type="entry name" value="Acyl_Trfase/lysoPLipase"/>
</dbReference>
<dbReference type="GO" id="GO:0004315">
    <property type="term" value="F:3-oxoacyl-[acyl-carrier-protein] synthase activity"/>
    <property type="evidence" value="ECO:0007669"/>
    <property type="project" value="InterPro"/>
</dbReference>
<dbReference type="InterPro" id="IPR016039">
    <property type="entry name" value="Thiolase-like"/>
</dbReference>
<dbReference type="InterPro" id="IPR057326">
    <property type="entry name" value="KR_dom"/>
</dbReference>
<dbReference type="GO" id="GO:0004312">
    <property type="term" value="F:fatty acid synthase activity"/>
    <property type="evidence" value="ECO:0007669"/>
    <property type="project" value="TreeGrafter"/>
</dbReference>
<evidence type="ECO:0000256" key="3">
    <source>
        <dbReference type="ARBA" id="ARBA00022679"/>
    </source>
</evidence>
<dbReference type="Pfam" id="PF00698">
    <property type="entry name" value="Acyl_transf_1"/>
    <property type="match status" value="1"/>
</dbReference>
<dbReference type="InterPro" id="IPR001227">
    <property type="entry name" value="Ac_transferase_dom_sf"/>
</dbReference>
<dbReference type="InterPro" id="IPR049900">
    <property type="entry name" value="PKS_mFAS_DH"/>
</dbReference>
<dbReference type="InterPro" id="IPR014043">
    <property type="entry name" value="Acyl_transferase_dom"/>
</dbReference>
<dbReference type="FunFam" id="3.40.50.720:FF:000209">
    <property type="entry name" value="Polyketide synthase Pks12"/>
    <property type="match status" value="1"/>
</dbReference>
<dbReference type="PROSITE" id="PS52004">
    <property type="entry name" value="KS3_2"/>
    <property type="match status" value="1"/>
</dbReference>
<dbReference type="Gene3D" id="3.40.366.10">
    <property type="entry name" value="Malonyl-Coenzyme A Acyl Carrier Protein, domain 2"/>
    <property type="match status" value="1"/>
</dbReference>
<dbReference type="InterPro" id="IPR042104">
    <property type="entry name" value="PKS_dehydratase_sf"/>
</dbReference>
<keyword evidence="10" id="KW-1185">Reference proteome</keyword>
<proteinExistence type="predicted"/>
<dbReference type="FunFam" id="3.40.47.10:FF:000019">
    <property type="entry name" value="Polyketide synthase type I"/>
    <property type="match status" value="1"/>
</dbReference>
<sequence length="2130" mass="225886">MTGNTTASRTDALTRQLLAEKYEPIAIVGMGVHFPGDNDDPGKFADFLRAGGDGTGPVPTDRWDMAALQAAERAAGKPPLAAGGGFVSGMDLFDPRFFNISPKEAGFVDPQHRWALECSWRAFESANIDPATLRHGNGGVYLGVGQMDFTIEVESVPDGELDAHIAAGTAHSAAAGRLSYFLGWRGPCLSVDTACSSSLVALHLAVQGLRKGECEIALAGGVNGTHHPRNHIVYSRARMLSPDGKCKTFDDSADGYGRSEGCGMLLLKRLSDARRDGDTVLALVRGSAVRQDGESGGLTVPNGTAQAALMRAALASARLKPAEIGYVEAHGTGTSLGDPIEMSAIDTVFSSSRAADDPLVVGSVKTNIGHMEAAAGVGGIVKTVLQMREGVIYPHINLTTPSRHIPWDRYRVTVPTDVRDWAADGPRRAMVNSYGFAGTIASVVLEEAPRPKTAAEPTDTADTGVLTISAKTHSALPAQLRRYRRFLDDNPDISIADLCHTANVGRTHLAARIAGPVDTRADALRLLDEALSAPPTDSEPSLSNVAFMFAGQGSQYPGMGKALYDRYPVFRAHVDDCDRLFAAHLGMSVRDMMFDLSSDDADDIHQTQLTQPALFTLEYALARLWMDWGVRPTVLLGHSIGEIVAATVAGLFTVEDAVTLVAARARLMQAVSAPGGMIAVRAAAADVAPLLADFPDVGLGGINAPEQCVISGGHDSLAAIVATLTERGVKTKALSVSHAFHSPLMAEVFDAFRDALRDIAFHEPRLSFVSNVTGAVAAFAEVGTAEYWVRHIAEPVNFAAGMRAVQERGAHVFVEVGPAATLNNMGRQNTDPAAHLWVSSLDPADEGTSTIRRAVARCYTAGLPIDWARYHSGRPGRRVPAPGYVFDRKRYWLPALPGAASGAASHHPLLGTEISAAAEAADGRRVFRTRLSPLAPGYLADHVVMGQVVFPGAGYVETILAAQDAVFGETARPLRDIRILEPLFLAQDALTEVETRLRPLGDGEFAAEIVSRVEGQDGAIERLHATAVIGGPPQPTAATAEVVARLRAERDRGQARATVSADDLYARYTDLGLPYGTRFRLVREVSRFAETFAVGDLRAAAHSAVEQLTAAVLDCAMQTIGGIVDLSDAYLPVAFATIELFKKPKGDLEVLTEITAHDDDGLTADIVGMEGDRAVFAVRGARLKRVARPNASSGRAFLEPRWVKRSLVERASTGPATVVVAHRPQADFDAVAPVLAKAGVELRFAADGREAARMVSAAVSDAELWWFWRASPDLDGVDRLDAECAANYRDLLDLMAGLDGASVGRSVRLRLITEGAQALPGDPPARAEHQAAASLWGAGHVLLTEYPALRATLVDLAQGDLRALADELLHGDAGDGEFQLAYRGGIRHVRRLAPLAAPAEGDFELRITEYGDFTKVKPVPVPADGVEPVGDEVTIAVHAAGLNFKDVLNALGLLRQYALDNGLPEQDLPLGFEAAGTVVAAGPAARFQPGDEVMFSRVGCMRSRVTVPSSVVVAKPSTVDFERAAAIPAAYVTAYHALRDLARVKPGDRVLIHAAAGGVGQAAVRLAQLAGAEVFATASPRKWDLLRGQGVRWVMNSRSLDFADEILAATDGSGVDVVLNSLANEHVAASVRCLAQGGRFVELGKIGIWSPERMARQRPDAEYHNFDLSEFAPDELDRLTGGILDTVAGLLAAGDIEAPPTVAYGLDEIDEAFGVLSRGANIGKLVLRLREDRPAAAPARISPDETYLITGGLGALGTVTAGRLVAEGARKLALMSRREVSAADVQTLTEAIGADVEITVHQGDVADADDIARITAAANPPDAPLGGVIHAAGTLADAPFERQTWDSFDTVLRAKVRGSWLLHKAIEDIPSVRFFVGYSSISSVLGAAGQANYAAGNAYLDALMRLRAAAGLPGLSVNWGPWAEVGMAAELSAKQIESTEDRGIKFIKPNEASRALVRALGAGAPQVVVGEFDWSGYTAGLAVADALFSRLSDQGTQREDDFDVAALDSLTDTERAGAIRDALRGRVARVLRFGSAQDVGADARFVELGLDSLAAVELKNALESLFRIALPTSALFDHPTVRALAEFVHKSLFAEETSADPSHEAAADEVRNLTESEVDAELAALRALNL</sequence>
<keyword evidence="1" id="KW-0596">Phosphopantetheine</keyword>
<dbReference type="GO" id="GO:0006633">
    <property type="term" value="P:fatty acid biosynthetic process"/>
    <property type="evidence" value="ECO:0007669"/>
    <property type="project" value="InterPro"/>
</dbReference>
<dbReference type="PROSITE" id="PS52019">
    <property type="entry name" value="PKS_MFAS_DH"/>
    <property type="match status" value="1"/>
</dbReference>
<evidence type="ECO:0000313" key="9">
    <source>
        <dbReference type="EMBL" id="SDC79437.1"/>
    </source>
</evidence>
<dbReference type="CDD" id="cd00833">
    <property type="entry name" value="PKS"/>
    <property type="match status" value="1"/>
</dbReference>
<dbReference type="InterPro" id="IPR020841">
    <property type="entry name" value="PKS_Beta-ketoAc_synthase_dom"/>
</dbReference>
<evidence type="ECO:0000256" key="4">
    <source>
        <dbReference type="ARBA" id="ARBA00023268"/>
    </source>
</evidence>
<dbReference type="Pfam" id="PF00109">
    <property type="entry name" value="ketoacyl-synt"/>
    <property type="match status" value="1"/>
</dbReference>
<dbReference type="InterPro" id="IPR009081">
    <property type="entry name" value="PP-bd_ACP"/>
</dbReference>
<dbReference type="SUPFAM" id="SSF47336">
    <property type="entry name" value="ACP-like"/>
    <property type="match status" value="1"/>
</dbReference>
<feature type="region of interest" description="N-terminal hotdog fold" evidence="5">
    <location>
        <begin position="907"/>
        <end position="1036"/>
    </location>
</feature>
<keyword evidence="3" id="KW-0808">Transferase</keyword>
<gene>
    <name evidence="9" type="ORF">SAMN05216174_104299</name>
</gene>
<dbReference type="InterPro" id="IPR050091">
    <property type="entry name" value="PKS_NRPS_Biosynth_Enz"/>
</dbReference>
<dbReference type="SMART" id="SM00822">
    <property type="entry name" value="PKS_KR"/>
    <property type="match status" value="1"/>
</dbReference>
<dbReference type="Gene3D" id="3.10.129.110">
    <property type="entry name" value="Polyketide synthase dehydratase"/>
    <property type="match status" value="1"/>
</dbReference>
<name>A0A1G6PJ46_9PSEU</name>
<evidence type="ECO:0000313" key="10">
    <source>
        <dbReference type="Proteomes" id="UP000199501"/>
    </source>
</evidence>
<feature type="domain" description="PKS/mFAS DH" evidence="8">
    <location>
        <begin position="907"/>
        <end position="1192"/>
    </location>
</feature>
<evidence type="ECO:0000259" key="6">
    <source>
        <dbReference type="PROSITE" id="PS50075"/>
    </source>
</evidence>
<dbReference type="Pfam" id="PF13602">
    <property type="entry name" value="ADH_zinc_N_2"/>
    <property type="match status" value="1"/>
</dbReference>
<dbReference type="SUPFAM" id="SSF51735">
    <property type="entry name" value="NAD(P)-binding Rossmann-fold domains"/>
    <property type="match status" value="3"/>
</dbReference>
<dbReference type="InterPro" id="IPR018201">
    <property type="entry name" value="Ketoacyl_synth_AS"/>
</dbReference>
<dbReference type="InterPro" id="IPR014030">
    <property type="entry name" value="Ketoacyl_synth_N"/>
</dbReference>
<dbReference type="Gene3D" id="1.10.1200.10">
    <property type="entry name" value="ACP-like"/>
    <property type="match status" value="1"/>
</dbReference>
<dbReference type="SUPFAM" id="SSF50129">
    <property type="entry name" value="GroES-like"/>
    <property type="match status" value="1"/>
</dbReference>
<dbReference type="InterPro" id="IPR036736">
    <property type="entry name" value="ACP-like_sf"/>
</dbReference>
<feature type="active site" description="Proton donor; for dehydratase activity" evidence="5">
    <location>
        <position position="1114"/>
    </location>
</feature>
<dbReference type="OrthoDB" id="9778690at2"/>
<dbReference type="InterPro" id="IPR013968">
    <property type="entry name" value="PKS_KR"/>
</dbReference>
<evidence type="ECO:0000256" key="5">
    <source>
        <dbReference type="PROSITE-ProRule" id="PRU01363"/>
    </source>
</evidence>
<dbReference type="Gene3D" id="3.40.47.10">
    <property type="match status" value="1"/>
</dbReference>
<reference evidence="10" key="1">
    <citation type="submission" date="2016-10" db="EMBL/GenBank/DDBJ databases">
        <authorList>
            <person name="Varghese N."/>
            <person name="Submissions S."/>
        </authorList>
    </citation>
    <scope>NUCLEOTIDE SEQUENCE [LARGE SCALE GENOMIC DNA]</scope>
    <source>
        <strain evidence="10">IBRC-M 10403</strain>
    </source>
</reference>
<dbReference type="PANTHER" id="PTHR43775">
    <property type="entry name" value="FATTY ACID SYNTHASE"/>
    <property type="match status" value="1"/>
</dbReference>
<protein>
    <submittedName>
        <fullName evidence="9">Myxalamid-type polyketide synthase MxaB</fullName>
    </submittedName>
</protein>
<dbReference type="InterPro" id="IPR020807">
    <property type="entry name" value="PKS_DH"/>
</dbReference>
<dbReference type="Pfam" id="PF21089">
    <property type="entry name" value="PKS_DH_N"/>
    <property type="match status" value="1"/>
</dbReference>
<dbReference type="PROSITE" id="PS50075">
    <property type="entry name" value="CARRIER"/>
    <property type="match status" value="1"/>
</dbReference>
<dbReference type="SUPFAM" id="SSF53901">
    <property type="entry name" value="Thiolase-like"/>
    <property type="match status" value="1"/>
</dbReference>
<dbReference type="SUPFAM" id="SSF52151">
    <property type="entry name" value="FabD/lysophospholipase-like"/>
    <property type="match status" value="1"/>
</dbReference>
<accession>A0A1G6PJ46</accession>
<dbReference type="GO" id="GO:0031177">
    <property type="term" value="F:phosphopantetheine binding"/>
    <property type="evidence" value="ECO:0007669"/>
    <property type="project" value="InterPro"/>
</dbReference>
<evidence type="ECO:0000256" key="1">
    <source>
        <dbReference type="ARBA" id="ARBA00022450"/>
    </source>
</evidence>
<keyword evidence="4" id="KW-0511">Multifunctional enzyme</keyword>
<dbReference type="Gene3D" id="3.30.70.3290">
    <property type="match status" value="1"/>
</dbReference>
<dbReference type="Pfam" id="PF14765">
    <property type="entry name" value="PS-DH"/>
    <property type="match status" value="1"/>
</dbReference>
<dbReference type="Proteomes" id="UP000199501">
    <property type="component" value="Unassembled WGS sequence"/>
</dbReference>
<dbReference type="SMART" id="SM00823">
    <property type="entry name" value="PKS_PP"/>
    <property type="match status" value="1"/>
</dbReference>
<feature type="active site" description="Proton acceptor; for dehydratase activity" evidence="5">
    <location>
        <position position="942"/>
    </location>
</feature>
<dbReference type="InterPro" id="IPR049551">
    <property type="entry name" value="PKS_DH_C"/>
</dbReference>
<dbReference type="Gene3D" id="3.90.180.10">
    <property type="entry name" value="Medium-chain alcohol dehydrogenases, catalytic domain"/>
    <property type="match status" value="1"/>
</dbReference>
<dbReference type="GO" id="GO:0016491">
    <property type="term" value="F:oxidoreductase activity"/>
    <property type="evidence" value="ECO:0007669"/>
    <property type="project" value="InterPro"/>
</dbReference>
<dbReference type="InterPro" id="IPR014031">
    <property type="entry name" value="Ketoacyl_synth_C"/>
</dbReference>
<dbReference type="Pfam" id="PF08659">
    <property type="entry name" value="KR"/>
    <property type="match status" value="1"/>
</dbReference>
<dbReference type="CDD" id="cd05195">
    <property type="entry name" value="enoyl_red"/>
    <property type="match status" value="1"/>
</dbReference>
<dbReference type="RefSeq" id="WP_091449947.1">
    <property type="nucleotide sequence ID" value="NZ_FMZZ01000004.1"/>
</dbReference>
<dbReference type="EMBL" id="FMZZ01000004">
    <property type="protein sequence ID" value="SDC79437.1"/>
    <property type="molecule type" value="Genomic_DNA"/>
</dbReference>
<dbReference type="InterPro" id="IPR036291">
    <property type="entry name" value="NAD(P)-bd_dom_sf"/>
</dbReference>
<dbReference type="SUPFAM" id="SSF55048">
    <property type="entry name" value="Probable ACP-binding domain of malonyl-CoA ACP transacylase"/>
    <property type="match status" value="1"/>
</dbReference>
<evidence type="ECO:0000259" key="8">
    <source>
        <dbReference type="PROSITE" id="PS52019"/>
    </source>
</evidence>
<dbReference type="SMART" id="SM00826">
    <property type="entry name" value="PKS_DH"/>
    <property type="match status" value="1"/>
</dbReference>
<dbReference type="InterPro" id="IPR020843">
    <property type="entry name" value="ER"/>
</dbReference>
<dbReference type="Gene3D" id="3.40.50.720">
    <property type="entry name" value="NAD(P)-binding Rossmann-like Domain"/>
    <property type="match status" value="3"/>
</dbReference>
<dbReference type="SMART" id="SM00825">
    <property type="entry name" value="PKS_KS"/>
    <property type="match status" value="1"/>
</dbReference>
<feature type="domain" description="Carrier" evidence="6">
    <location>
        <begin position="2017"/>
        <end position="2092"/>
    </location>
</feature>
<dbReference type="SMART" id="SM01294">
    <property type="entry name" value="PKS_PP_betabranch"/>
    <property type="match status" value="1"/>
</dbReference>
<feature type="region of interest" description="C-terminal hotdog fold" evidence="5">
    <location>
        <begin position="1054"/>
        <end position="1192"/>
    </location>
</feature>
<dbReference type="SMART" id="SM00827">
    <property type="entry name" value="PKS_AT"/>
    <property type="match status" value="1"/>
</dbReference>
<dbReference type="Pfam" id="PF22621">
    <property type="entry name" value="CurL-like_PKS_C"/>
    <property type="match status" value="1"/>
</dbReference>
<dbReference type="InterPro" id="IPR049552">
    <property type="entry name" value="PKS_DH_N"/>
</dbReference>
<dbReference type="InterPro" id="IPR020806">
    <property type="entry name" value="PKS_PP-bd"/>
</dbReference>
<dbReference type="PANTHER" id="PTHR43775:SF37">
    <property type="entry name" value="SI:DKEY-61P9.11"/>
    <property type="match status" value="1"/>
</dbReference>
<dbReference type="PROSITE" id="PS00606">
    <property type="entry name" value="KS3_1"/>
    <property type="match status" value="1"/>
</dbReference>
<dbReference type="SMART" id="SM00829">
    <property type="entry name" value="PKS_ER"/>
    <property type="match status" value="1"/>
</dbReference>
<evidence type="ECO:0000256" key="2">
    <source>
        <dbReference type="ARBA" id="ARBA00022553"/>
    </source>
</evidence>
<keyword evidence="2" id="KW-0597">Phosphoprotein</keyword>
<feature type="domain" description="Ketosynthase family 3 (KS3)" evidence="7">
    <location>
        <begin position="22"/>
        <end position="447"/>
    </location>
</feature>
<dbReference type="Pfam" id="PF08240">
    <property type="entry name" value="ADH_N"/>
    <property type="match status" value="1"/>
</dbReference>
<dbReference type="InterPro" id="IPR016036">
    <property type="entry name" value="Malonyl_transacylase_ACP-bd"/>
</dbReference>
<dbReference type="Pfam" id="PF02801">
    <property type="entry name" value="Ketoacyl-synt_C"/>
    <property type="match status" value="1"/>
</dbReference>